<gene>
    <name evidence="2" type="ORF">BP5796_05865</name>
</gene>
<sequence length="343" mass="37133">MKIISLVSILCAVGVVSASPTQSLHFGSIEARANTTSLVGYLGVFFLGNDPNIYFYLSNGNDAISFSALNGGNPILVPTLGTGGVRDPSIVSAGGADSGKKWYIVGTDLDIAKTTWDASQRNGSLSIFIWESTDLINWGTERLVQVENNDAGMVWAPDAIWDANKGQYLVHWASRFYPANDTNHSGTSGADMIRYAYTSDFVTFSTPQTFIDYSPTSIIDLCILSLGNGSYARFMKNETATNVFMERSDSGLFGTWTRPGGATAIVRSSVEGPYAYMDNVVAGNVTLILDYFNGDGYHPFTSNDLNVDDWADANRTNFPVGLRHGSVLSVTQDQYDALSAMWG</sequence>
<evidence type="ECO:0000256" key="1">
    <source>
        <dbReference type="SAM" id="SignalP"/>
    </source>
</evidence>
<feature type="chain" id="PRO_5017796825" evidence="1">
    <location>
        <begin position="19"/>
        <end position="343"/>
    </location>
</feature>
<feature type="signal peptide" evidence="1">
    <location>
        <begin position="1"/>
        <end position="18"/>
    </location>
</feature>
<protein>
    <submittedName>
        <fullName evidence="2">Arabinanase</fullName>
    </submittedName>
</protein>
<evidence type="ECO:0000313" key="3">
    <source>
        <dbReference type="Proteomes" id="UP000256328"/>
    </source>
</evidence>
<dbReference type="Gene3D" id="2.115.10.20">
    <property type="entry name" value="Glycosyl hydrolase domain, family 43"/>
    <property type="match status" value="1"/>
</dbReference>
<dbReference type="InterPro" id="IPR050727">
    <property type="entry name" value="GH43_arabinanases"/>
</dbReference>
<proteinExistence type="predicted"/>
<name>A0A3D8RVD3_9HELO</name>
<organism evidence="2 3">
    <name type="scientific">Coleophoma crateriformis</name>
    <dbReference type="NCBI Taxonomy" id="565419"/>
    <lineage>
        <taxon>Eukaryota</taxon>
        <taxon>Fungi</taxon>
        <taxon>Dikarya</taxon>
        <taxon>Ascomycota</taxon>
        <taxon>Pezizomycotina</taxon>
        <taxon>Leotiomycetes</taxon>
        <taxon>Helotiales</taxon>
        <taxon>Dermateaceae</taxon>
        <taxon>Coleophoma</taxon>
    </lineage>
</organism>
<keyword evidence="3" id="KW-1185">Reference proteome</keyword>
<dbReference type="OrthoDB" id="19657at2759"/>
<keyword evidence="1" id="KW-0732">Signal</keyword>
<dbReference type="Proteomes" id="UP000256328">
    <property type="component" value="Unassembled WGS sequence"/>
</dbReference>
<reference evidence="2 3" key="1">
    <citation type="journal article" date="2018" name="IMA Fungus">
        <title>IMA Genome-F 9: Draft genome sequence of Annulohypoxylon stygium, Aspergillus mulundensis, Berkeleyomyces basicola (syn. Thielaviopsis basicola), Ceratocystis smalleyi, two Cercospora beticola strains, Coleophoma cylindrospora, Fusarium fracticaudum, Phialophora cf. hyalina, and Morchella septimelata.</title>
        <authorList>
            <person name="Wingfield B.D."/>
            <person name="Bills G.F."/>
            <person name="Dong Y."/>
            <person name="Huang W."/>
            <person name="Nel W.J."/>
            <person name="Swalarsk-Parry B.S."/>
            <person name="Vaghefi N."/>
            <person name="Wilken P.M."/>
            <person name="An Z."/>
            <person name="de Beer Z.W."/>
            <person name="De Vos L."/>
            <person name="Chen L."/>
            <person name="Duong T.A."/>
            <person name="Gao Y."/>
            <person name="Hammerbacher A."/>
            <person name="Kikkert J.R."/>
            <person name="Li Y."/>
            <person name="Li H."/>
            <person name="Li K."/>
            <person name="Li Q."/>
            <person name="Liu X."/>
            <person name="Ma X."/>
            <person name="Naidoo K."/>
            <person name="Pethybridge S.J."/>
            <person name="Sun J."/>
            <person name="Steenkamp E.T."/>
            <person name="van der Nest M.A."/>
            <person name="van Wyk S."/>
            <person name="Wingfield M.J."/>
            <person name="Xiong C."/>
            <person name="Yue Q."/>
            <person name="Zhang X."/>
        </authorList>
    </citation>
    <scope>NUCLEOTIDE SEQUENCE [LARGE SCALE GENOMIC DNA]</scope>
    <source>
        <strain evidence="2 3">BP5796</strain>
    </source>
</reference>
<dbReference type="CDD" id="cd08983">
    <property type="entry name" value="GH43_Bt3655-like"/>
    <property type="match status" value="1"/>
</dbReference>
<evidence type="ECO:0000313" key="2">
    <source>
        <dbReference type="EMBL" id="RDW78013.1"/>
    </source>
</evidence>
<dbReference type="SUPFAM" id="SSF75005">
    <property type="entry name" value="Arabinanase/levansucrase/invertase"/>
    <property type="match status" value="1"/>
</dbReference>
<dbReference type="PANTHER" id="PTHR43301:SF8">
    <property type="entry name" value="ARABINOSIDASE-RELATED"/>
    <property type="match status" value="1"/>
</dbReference>
<dbReference type="PANTHER" id="PTHR43301">
    <property type="entry name" value="ARABINAN ENDO-1,5-ALPHA-L-ARABINOSIDASE"/>
    <property type="match status" value="1"/>
</dbReference>
<dbReference type="AlphaFoldDB" id="A0A3D8RVD3"/>
<comment type="caution">
    <text evidence="2">The sequence shown here is derived from an EMBL/GenBank/DDBJ whole genome shotgun (WGS) entry which is preliminary data.</text>
</comment>
<accession>A0A3D8RVD3</accession>
<dbReference type="InterPro" id="IPR023296">
    <property type="entry name" value="Glyco_hydro_beta-prop_sf"/>
</dbReference>
<dbReference type="EMBL" id="PDLN01000008">
    <property type="protein sequence ID" value="RDW78013.1"/>
    <property type="molecule type" value="Genomic_DNA"/>
</dbReference>